<organism evidence="1 2">
    <name type="scientific">Thermosipho japonicus</name>
    <dbReference type="NCBI Taxonomy" id="90323"/>
    <lineage>
        <taxon>Bacteria</taxon>
        <taxon>Thermotogati</taxon>
        <taxon>Thermotogota</taxon>
        <taxon>Thermotogae</taxon>
        <taxon>Thermotogales</taxon>
        <taxon>Fervidobacteriaceae</taxon>
        <taxon>Thermosipho</taxon>
    </lineage>
</organism>
<keyword evidence="2" id="KW-1185">Reference proteome</keyword>
<name>A0A841GMP4_9BACT</name>
<dbReference type="EMBL" id="JACHEX010000005">
    <property type="protein sequence ID" value="MBB6063265.1"/>
    <property type="molecule type" value="Genomic_DNA"/>
</dbReference>
<reference evidence="1 2" key="1">
    <citation type="submission" date="2020-08" db="EMBL/GenBank/DDBJ databases">
        <title>Genomic Encyclopedia of Type Strains, Phase IV (KMG-IV): sequencing the most valuable type-strain genomes for metagenomic binning, comparative biology and taxonomic classification.</title>
        <authorList>
            <person name="Goeker M."/>
        </authorList>
    </citation>
    <scope>NUCLEOTIDE SEQUENCE [LARGE SCALE GENOMIC DNA]</scope>
    <source>
        <strain evidence="1 2">DSM 13481</strain>
    </source>
</reference>
<sequence length="214" mass="24409">MKKIMIIALIVISLVSFSFTRYQERTFGIRINNPVDLKNDILPKPEFIDNLILYYGYQKNIDPQHNSPVSYGFGIYSNLDFDKEYIVRGASFDFAVKVFGVTLFNEGEKLQLGFQGEVFYKKEIFQKEAGSSSNLSDFGSVSFSHYNKIIVNSFTLKPGLRADFIFSKDVTFSGRVYYNIQFFMGAKTETGKEVVSDIEPMNSIDFDVALNIAF</sequence>
<proteinExistence type="predicted"/>
<evidence type="ECO:0000313" key="1">
    <source>
        <dbReference type="EMBL" id="MBB6063265.1"/>
    </source>
</evidence>
<gene>
    <name evidence="1" type="ORF">HNP65_001729</name>
</gene>
<evidence type="ECO:0000313" key="2">
    <source>
        <dbReference type="Proteomes" id="UP000555828"/>
    </source>
</evidence>
<dbReference type="AlphaFoldDB" id="A0A841GMP4"/>
<protein>
    <submittedName>
        <fullName evidence="1">Uncharacterized protein</fullName>
    </submittedName>
</protein>
<comment type="caution">
    <text evidence="1">The sequence shown here is derived from an EMBL/GenBank/DDBJ whole genome shotgun (WGS) entry which is preliminary data.</text>
</comment>
<dbReference type="Proteomes" id="UP000555828">
    <property type="component" value="Unassembled WGS sequence"/>
</dbReference>
<dbReference type="RefSeq" id="WP_184619855.1">
    <property type="nucleotide sequence ID" value="NZ_JACHEX010000005.1"/>
</dbReference>
<accession>A0A841GMP4</accession>